<keyword evidence="2" id="KW-1185">Reference proteome</keyword>
<sequence length="468" mass="53708">MLTALLQLMLGWGQTKTECCSSRAAPYLRSQERDNPSRSAIMNLNPPIMLKLRFRIPRFPFSLMRTVTSQGLPPRQFPTSGYVTLDPLDKIEEETLPLYKPENYYPVFIGEVFGSRYQVVSKLGYGTSSTVWLCRDLREGNHYTFKMCAKGESSDREIAISKHLEQSVSEGRKRMLRMVLDSFDVVGPEGRLFVCLIYQPLGMSFTEFQDLLPDQRFSKDLIQRSTQLILAALSSMHESGRLDDNCRQRELMIADISPNNILQGVRDSSILSKMEEDELKGPIARKVLSDRNIHYSRPMPVCSGLPVVSDLGEARFGKEKYYGDIMPGIYRAPEVILGMEWDYKVDIWSIGNMVWDLAEGHHLFFAKENGTLSDEQHLAEMVSLMGPPPPEFLMRSNWKGSLCIPEQTFGLRELHFSGEDKVLFLNFLRRIFRWLPEERPTAEELVYDDFLMQPIMIKEINKLGARFG</sequence>
<name>A0ACD1I5T4_9EURO</name>
<proteinExistence type="predicted"/>
<reference evidence="1" key="1">
    <citation type="submission" date="2018-02" db="EMBL/GenBank/DDBJ databases">
        <title>The genomes of Aspergillus section Nigri reveals drivers in fungal speciation.</title>
        <authorList>
            <consortium name="DOE Joint Genome Institute"/>
            <person name="Vesth T.C."/>
            <person name="Nybo J."/>
            <person name="Theobald S."/>
            <person name="Brandl J."/>
            <person name="Frisvad J.C."/>
            <person name="Nielsen K.F."/>
            <person name="Lyhne E.K."/>
            <person name="Kogle M.E."/>
            <person name="Kuo A."/>
            <person name="Riley R."/>
            <person name="Clum A."/>
            <person name="Nolan M."/>
            <person name="Lipzen A."/>
            <person name="Salamov A."/>
            <person name="Henrissat B."/>
            <person name="Wiebenga A."/>
            <person name="De vries R.P."/>
            <person name="Grigoriev I.V."/>
            <person name="Mortensen U.H."/>
            <person name="Andersen M.R."/>
            <person name="Baker S.E."/>
        </authorList>
    </citation>
    <scope>NUCLEOTIDE SEQUENCE</scope>
    <source>
        <strain evidence="1">CBS 115574</strain>
    </source>
</reference>
<gene>
    <name evidence="1" type="ORF">BO79DRAFT_231324</name>
</gene>
<protein>
    <submittedName>
        <fullName evidence="1">Kinase-like protein</fullName>
    </submittedName>
</protein>
<dbReference type="Proteomes" id="UP000249748">
    <property type="component" value="Unassembled WGS sequence"/>
</dbReference>
<evidence type="ECO:0000313" key="1">
    <source>
        <dbReference type="EMBL" id="RAK85668.1"/>
    </source>
</evidence>
<dbReference type="EMBL" id="KZ824564">
    <property type="protein sequence ID" value="RAK85668.1"/>
    <property type="molecule type" value="Genomic_DNA"/>
</dbReference>
<evidence type="ECO:0000313" key="2">
    <source>
        <dbReference type="Proteomes" id="UP000249748"/>
    </source>
</evidence>
<organism evidence="1 2">
    <name type="scientific">Aspergillus costaricaensis CBS 115574</name>
    <dbReference type="NCBI Taxonomy" id="1448317"/>
    <lineage>
        <taxon>Eukaryota</taxon>
        <taxon>Fungi</taxon>
        <taxon>Dikarya</taxon>
        <taxon>Ascomycota</taxon>
        <taxon>Pezizomycotina</taxon>
        <taxon>Eurotiomycetes</taxon>
        <taxon>Eurotiomycetidae</taxon>
        <taxon>Eurotiales</taxon>
        <taxon>Aspergillaceae</taxon>
        <taxon>Aspergillus</taxon>
        <taxon>Aspergillus subgen. Circumdati</taxon>
    </lineage>
</organism>
<accession>A0ACD1I5T4</accession>